<dbReference type="EMBL" id="KY984068">
    <property type="protein sequence ID" value="ARW58687.1"/>
    <property type="molecule type" value="Genomic_DNA"/>
</dbReference>
<organism evidence="1 2">
    <name type="scientific">Erwinia phage vB_EamM_Y3</name>
    <dbReference type="NCBI Taxonomy" id="1983553"/>
    <lineage>
        <taxon>Viruses</taxon>
        <taxon>Duplodnaviria</taxon>
        <taxon>Heunggongvirae</taxon>
        <taxon>Uroviricota</taxon>
        <taxon>Caudoviricetes</taxon>
        <taxon>Sasquatchvirus</taxon>
        <taxon>Sasquatchvirus Y3</taxon>
    </lineage>
</organism>
<protein>
    <submittedName>
        <fullName evidence="1">Uncharacterized protein</fullName>
    </submittedName>
</protein>
<keyword evidence="2" id="KW-1185">Reference proteome</keyword>
<dbReference type="Proteomes" id="UP000240568">
    <property type="component" value="Segment"/>
</dbReference>
<reference evidence="1 2" key="1">
    <citation type="submission" date="2017-04" db="EMBL/GenBank/DDBJ databases">
        <authorList>
            <person name="Afonso C.L."/>
            <person name="Miller P.J."/>
            <person name="Scott M.A."/>
            <person name="Spackman E."/>
            <person name="Goraichik I."/>
            <person name="Dimitrov K.M."/>
            <person name="Suarez D.L."/>
            <person name="Swayne D.E."/>
        </authorList>
    </citation>
    <scope>NUCLEOTIDE SEQUENCE [LARGE SCALE GENOMIC DNA]</scope>
</reference>
<sequence>MRLLSYIPAATTGVFRTLRVLDLGLEPSSVEELKLFNCVFNNVEIVSTEVPGVSDILIRDAYSWRVDPHFIRLDAEYSYWCGKHTPSIEQMLDAHIMKGHVPDLIADFDQFIAWLKAELAKLPRVATDDLKFAGSEMKHGNNRYDLWLLFKHYLMLDGQMTLTHSPENDIGVSDLFISDKGVRWWLVEHNKTLMGIAHSSNMLAAYITFDTRRGAHYSFVYDDGQTVVRHVDESEFMHMAVHGQFPKVSITESDTVYDLNFDFAEFFTEKYHKYNNHVFIGGHSEARDLVRFI</sequence>
<evidence type="ECO:0000313" key="2">
    <source>
        <dbReference type="Proteomes" id="UP000240568"/>
    </source>
</evidence>
<gene>
    <name evidence="1" type="ORF">Y3_047</name>
</gene>
<proteinExistence type="predicted"/>
<evidence type="ECO:0000313" key="1">
    <source>
        <dbReference type="EMBL" id="ARW58687.1"/>
    </source>
</evidence>
<accession>A0A2H4IAV8</accession>
<name>A0A2H4IAV8_9CAUD</name>